<dbReference type="AlphaFoldDB" id="A0A6J2MY98"/>
<comment type="similarity">
    <text evidence="2">Belongs to the fuzzy family.</text>
</comment>
<feature type="domain" description="FUZ/MON1/HPS1 second Longin" evidence="6">
    <location>
        <begin position="176"/>
        <end position="269"/>
    </location>
</feature>
<dbReference type="Pfam" id="PF19038">
    <property type="entry name" value="Fuz_longin_3"/>
    <property type="match status" value="1"/>
</dbReference>
<evidence type="ECO:0000313" key="11">
    <source>
        <dbReference type="RefSeq" id="XP_028385157.1"/>
    </source>
</evidence>
<dbReference type="GeneID" id="114510862"/>
<evidence type="ECO:0000256" key="3">
    <source>
        <dbReference type="ARBA" id="ARBA00022490"/>
    </source>
</evidence>
<dbReference type="InterPro" id="IPR026069">
    <property type="entry name" value="Fuzzy"/>
</dbReference>
<dbReference type="GO" id="GO:1905515">
    <property type="term" value="P:non-motile cilium assembly"/>
    <property type="evidence" value="ECO:0007669"/>
    <property type="project" value="TreeGrafter"/>
</dbReference>
<evidence type="ECO:0000256" key="1">
    <source>
        <dbReference type="ARBA" id="ARBA00004245"/>
    </source>
</evidence>
<sequence length="419" mass="45407">MGEEGTEGTVHLLCLAASSGVPLFCRSSRGGAPARQQLPFSVIGSLNGVHMFGQNLEVQLSSARTEDTTVVWKSFHDSITLIVLSSEAGTSELRLERLLQMVFGAMVLLVGLEELTNISNIERLKKELRASYGLIDSLLGDSELIGDLTQCVDCVVPPEGSLLQEALSGFAEAAGTNFASLVVSGRVVVATESWWRLGTPEAVLLPWLVGSLPPQAARDYPVYLPHGSPTVPHRLLTLTLLPGLELCLVCGPRPPLSQLDPQLLERWWQPMLDPLRACLPLGPRALPAGFPLHTDILGLLLLHLELKRCLFTVEPSGDKDPSPEQRRCVLRSFYTLVTAVHFPPEPGQQEDKAEDAAQQPQVPKACYLVSGTEEPGTGWRLVALQSGPRRLLLLLSAQSPVHGLRGLATRTLHALTPLL</sequence>
<feature type="domain" description="FUZ/MON1/HPS1 first Longin" evidence="5">
    <location>
        <begin position="11"/>
        <end position="138"/>
    </location>
</feature>
<name>A0A6J2MY98_9CHIR</name>
<accession>A0A6J2MY98</accession>
<dbReference type="InterPro" id="IPR043971">
    <property type="entry name" value="FUZ/MON1/HPS1_longin_2"/>
</dbReference>
<keyword evidence="4" id="KW-0206">Cytoskeleton</keyword>
<dbReference type="CTD" id="80199"/>
<proteinExistence type="inferred from homology"/>
<dbReference type="Proteomes" id="UP000664940">
    <property type="component" value="Unassembled WGS sequence"/>
</dbReference>
<evidence type="ECO:0000313" key="9">
    <source>
        <dbReference type="Proteomes" id="UP000504628"/>
    </source>
</evidence>
<organism evidence="9 11">
    <name type="scientific">Phyllostomus discolor</name>
    <name type="common">pale spear-nosed bat</name>
    <dbReference type="NCBI Taxonomy" id="89673"/>
    <lineage>
        <taxon>Eukaryota</taxon>
        <taxon>Metazoa</taxon>
        <taxon>Chordata</taxon>
        <taxon>Craniata</taxon>
        <taxon>Vertebrata</taxon>
        <taxon>Euteleostomi</taxon>
        <taxon>Mammalia</taxon>
        <taxon>Eutheria</taxon>
        <taxon>Laurasiatheria</taxon>
        <taxon>Chiroptera</taxon>
        <taxon>Yangochiroptera</taxon>
        <taxon>Phyllostomidae</taxon>
        <taxon>Phyllostominae</taxon>
        <taxon>Phyllostomus</taxon>
    </lineage>
</organism>
<dbReference type="InterPro" id="IPR043970">
    <property type="entry name" value="FUZ/MON1/HPS1_longin_3"/>
</dbReference>
<dbReference type="GO" id="GO:0005856">
    <property type="term" value="C:cytoskeleton"/>
    <property type="evidence" value="ECO:0007669"/>
    <property type="project" value="UniProtKB-SubCell"/>
</dbReference>
<evidence type="ECO:0000313" key="8">
    <source>
        <dbReference type="EMBL" id="KAF6077537.1"/>
    </source>
</evidence>
<dbReference type="Pfam" id="PF19036">
    <property type="entry name" value="Fuz_longin_1"/>
    <property type="match status" value="1"/>
</dbReference>
<evidence type="ECO:0000259" key="6">
    <source>
        <dbReference type="Pfam" id="PF19037"/>
    </source>
</evidence>
<dbReference type="InterPro" id="IPR043972">
    <property type="entry name" value="FUZ/MON1/HPS1_longin_1"/>
</dbReference>
<dbReference type="PANTHER" id="PTHR13559">
    <property type="entry name" value="INTRACELLULAR TRAFFIC PROTEIN-RELATED"/>
    <property type="match status" value="1"/>
</dbReference>
<reference evidence="8 10" key="1">
    <citation type="journal article" date="2020" name="Nature">
        <title>Six reference-quality genomes reveal evolution of bat adaptations.</title>
        <authorList>
            <person name="Jebb D."/>
            <person name="Huang Z."/>
            <person name="Pippel M."/>
            <person name="Hughes G.M."/>
            <person name="Lavrichenko K."/>
            <person name="Devanna P."/>
            <person name="Winkler S."/>
            <person name="Jermiin L.S."/>
            <person name="Skirmuntt E.C."/>
            <person name="Katzourakis A."/>
            <person name="Burkitt-Gray L."/>
            <person name="Ray D.A."/>
            <person name="Sullivan K.A.M."/>
            <person name="Roscito J.G."/>
            <person name="Kirilenko B.M."/>
            <person name="Davalos L.M."/>
            <person name="Corthals A.P."/>
            <person name="Power M.L."/>
            <person name="Jones G."/>
            <person name="Ransome R.D."/>
            <person name="Dechmann D.K.N."/>
            <person name="Locatelli A.G."/>
            <person name="Puechmaille S.J."/>
            <person name="Fedrigo O."/>
            <person name="Jarvis E.D."/>
            <person name="Hiller M."/>
            <person name="Vernes S.C."/>
            <person name="Myers E.W."/>
            <person name="Teeling E.C."/>
        </authorList>
    </citation>
    <scope>NUCLEOTIDE SEQUENCE [LARGE SCALE GENOMIC DNA]</scope>
    <source>
        <strain evidence="8">Bat1K_MPI-CBG_1</strain>
    </source>
</reference>
<evidence type="ECO:0000259" key="5">
    <source>
        <dbReference type="Pfam" id="PF19036"/>
    </source>
</evidence>
<evidence type="ECO:0000313" key="10">
    <source>
        <dbReference type="Proteomes" id="UP000664940"/>
    </source>
</evidence>
<dbReference type="GO" id="GO:0016192">
    <property type="term" value="P:vesicle-mediated transport"/>
    <property type="evidence" value="ECO:0007669"/>
    <property type="project" value="InterPro"/>
</dbReference>
<dbReference type="Proteomes" id="UP000504628">
    <property type="component" value="Chromosome 12"/>
</dbReference>
<dbReference type="RefSeq" id="XP_028385157.1">
    <property type="nucleotide sequence ID" value="XM_028529356.2"/>
</dbReference>
<evidence type="ECO:0000256" key="4">
    <source>
        <dbReference type="ARBA" id="ARBA00023212"/>
    </source>
</evidence>
<comment type="subcellular location">
    <subcellularLocation>
        <location evidence="1">Cytoplasm</location>
        <location evidence="1">Cytoskeleton</location>
    </subcellularLocation>
</comment>
<keyword evidence="3" id="KW-0963">Cytoplasm</keyword>
<dbReference type="EMBL" id="JABVXQ010000014">
    <property type="protein sequence ID" value="KAF6077537.1"/>
    <property type="molecule type" value="Genomic_DNA"/>
</dbReference>
<dbReference type="PANTHER" id="PTHR13559:SF1">
    <property type="entry name" value="PROTEIN FUZZY HOMOLOG"/>
    <property type="match status" value="1"/>
</dbReference>
<feature type="domain" description="FUZ/MON1/HPS1 third Longin" evidence="7">
    <location>
        <begin position="296"/>
        <end position="416"/>
    </location>
</feature>
<dbReference type="KEGG" id="pdic:114510862"/>
<evidence type="ECO:0000259" key="7">
    <source>
        <dbReference type="Pfam" id="PF19038"/>
    </source>
</evidence>
<protein>
    <submittedName>
        <fullName evidence="8">Fuzzy planar cell polarity protein</fullName>
    </submittedName>
    <submittedName>
        <fullName evidence="11">Protein fuzzy homolog isoform X2</fullName>
    </submittedName>
</protein>
<gene>
    <name evidence="11" type="primary">FUZ</name>
    <name evidence="8" type="ORF">HJG60_005331</name>
</gene>
<reference evidence="11" key="2">
    <citation type="submission" date="2025-04" db="UniProtKB">
        <authorList>
            <consortium name="RefSeq"/>
        </authorList>
    </citation>
    <scope>IDENTIFICATION</scope>
    <source>
        <tissue evidence="11">Muscle</tissue>
    </source>
</reference>
<dbReference type="Pfam" id="PF19037">
    <property type="entry name" value="Fuz_longin_2"/>
    <property type="match status" value="1"/>
</dbReference>
<dbReference type="CDD" id="cd21091">
    <property type="entry name" value="Fuzzy"/>
    <property type="match status" value="1"/>
</dbReference>
<keyword evidence="9" id="KW-1185">Reference proteome</keyword>
<evidence type="ECO:0000256" key="2">
    <source>
        <dbReference type="ARBA" id="ARBA00008550"/>
    </source>
</evidence>